<feature type="transmembrane region" description="Helical" evidence="1">
    <location>
        <begin position="152"/>
        <end position="169"/>
    </location>
</feature>
<feature type="transmembrane region" description="Helical" evidence="1">
    <location>
        <begin position="117"/>
        <end position="140"/>
    </location>
</feature>
<keyword evidence="1" id="KW-0472">Membrane</keyword>
<dbReference type="PANTHER" id="PTHR41309:SF2">
    <property type="entry name" value="MEMBRANE PROTEIN"/>
    <property type="match status" value="1"/>
</dbReference>
<feature type="transmembrane region" description="Helical" evidence="1">
    <location>
        <begin position="84"/>
        <end position="105"/>
    </location>
</feature>
<accession>A0A1I2MWQ5</accession>
<proteinExistence type="predicted"/>
<dbReference type="RefSeq" id="WP_093668878.1">
    <property type="nucleotide sequence ID" value="NZ_FOOY01000003.1"/>
</dbReference>
<name>A0A1I2MWQ5_9BACL</name>
<evidence type="ECO:0000256" key="1">
    <source>
        <dbReference type="SAM" id="Phobius"/>
    </source>
</evidence>
<evidence type="ECO:0000313" key="3">
    <source>
        <dbReference type="Proteomes" id="UP000198752"/>
    </source>
</evidence>
<keyword evidence="3" id="KW-1185">Reference proteome</keyword>
<feature type="transmembrane region" description="Helical" evidence="1">
    <location>
        <begin position="16"/>
        <end position="33"/>
    </location>
</feature>
<dbReference type="STRING" id="269670.SAMN02982927_00034"/>
<evidence type="ECO:0000313" key="2">
    <source>
        <dbReference type="EMBL" id="SFF93907.1"/>
    </source>
</evidence>
<dbReference type="AlphaFoldDB" id="A0A1I2MWQ5"/>
<keyword evidence="1" id="KW-0812">Transmembrane</keyword>
<dbReference type="PANTHER" id="PTHR41309">
    <property type="entry name" value="MEMBRANE PROTEIN-RELATED"/>
    <property type="match status" value="1"/>
</dbReference>
<protein>
    <submittedName>
        <fullName evidence="2">ABC-2 family transporter protein</fullName>
    </submittedName>
</protein>
<feature type="transmembrane region" description="Helical" evidence="1">
    <location>
        <begin position="39"/>
        <end position="57"/>
    </location>
</feature>
<organism evidence="2 3">
    <name type="scientific">Sporolactobacillus nakayamae</name>
    <dbReference type="NCBI Taxonomy" id="269670"/>
    <lineage>
        <taxon>Bacteria</taxon>
        <taxon>Bacillati</taxon>
        <taxon>Bacillota</taxon>
        <taxon>Bacilli</taxon>
        <taxon>Bacillales</taxon>
        <taxon>Sporolactobacillaceae</taxon>
        <taxon>Sporolactobacillus</taxon>
    </lineage>
</organism>
<sequence>MRSLMKKDVMIQGKRTYLIMLAVLIIVSSQSYFEDAFFKLSIFSALVAWVFAVNTNFGKQISDEQNVLLLSLPLSRRTMVTAKYIMISVWFTAVFVMLFGLRFLFICLSGSTVIGSVFLYLSAFLIGLCTICILLSFYYFAYYRWGIKIVQTAAQFIWPICVALLPWINLNDQQLSGLLLLISVLISAVVLVLSYYRSVRLFEEKDL</sequence>
<feature type="transmembrane region" description="Helical" evidence="1">
    <location>
        <begin position="175"/>
        <end position="196"/>
    </location>
</feature>
<dbReference type="Pfam" id="PF13346">
    <property type="entry name" value="ABC2_membrane_5"/>
    <property type="match status" value="1"/>
</dbReference>
<reference evidence="3" key="1">
    <citation type="submission" date="2016-10" db="EMBL/GenBank/DDBJ databases">
        <authorList>
            <person name="Varghese N."/>
            <person name="Submissions S."/>
        </authorList>
    </citation>
    <scope>NUCLEOTIDE SEQUENCE [LARGE SCALE GENOMIC DNA]</scope>
    <source>
        <strain evidence="3">ATCC 700379</strain>
    </source>
</reference>
<dbReference type="OrthoDB" id="9892534at2"/>
<dbReference type="EMBL" id="FOOY01000003">
    <property type="protein sequence ID" value="SFF93907.1"/>
    <property type="molecule type" value="Genomic_DNA"/>
</dbReference>
<keyword evidence="1" id="KW-1133">Transmembrane helix</keyword>
<dbReference type="InterPro" id="IPR025699">
    <property type="entry name" value="ABC2_memb-like"/>
</dbReference>
<gene>
    <name evidence="2" type="ORF">SAMN02982927_00034</name>
</gene>
<dbReference type="Proteomes" id="UP000198752">
    <property type="component" value="Unassembled WGS sequence"/>
</dbReference>